<evidence type="ECO:0000313" key="3">
    <source>
        <dbReference type="EMBL" id="OLP81186.1"/>
    </source>
</evidence>
<protein>
    <submittedName>
        <fullName evidence="3">Uncharacterized protein</fullName>
    </submittedName>
</protein>
<dbReference type="Pfam" id="PF08309">
    <property type="entry name" value="LVIVD"/>
    <property type="match status" value="2"/>
</dbReference>
<feature type="compositionally biased region" description="Basic and acidic residues" evidence="1">
    <location>
        <begin position="199"/>
        <end position="210"/>
    </location>
</feature>
<dbReference type="Proteomes" id="UP000186817">
    <property type="component" value="Unassembled WGS sequence"/>
</dbReference>
<feature type="region of interest" description="Disordered" evidence="1">
    <location>
        <begin position="194"/>
        <end position="223"/>
    </location>
</feature>
<dbReference type="InterPro" id="IPR013211">
    <property type="entry name" value="LVIVD"/>
</dbReference>
<accession>A0A1Q9CE61</accession>
<evidence type="ECO:0000313" key="4">
    <source>
        <dbReference type="Proteomes" id="UP000186817"/>
    </source>
</evidence>
<feature type="compositionally biased region" description="Basic and acidic residues" evidence="1">
    <location>
        <begin position="246"/>
        <end position="257"/>
    </location>
</feature>
<keyword evidence="2" id="KW-0732">Signal</keyword>
<evidence type="ECO:0000256" key="2">
    <source>
        <dbReference type="SAM" id="SignalP"/>
    </source>
</evidence>
<reference evidence="3 4" key="1">
    <citation type="submission" date="2016-02" db="EMBL/GenBank/DDBJ databases">
        <title>Genome analysis of coral dinoflagellate symbionts highlights evolutionary adaptations to a symbiotic lifestyle.</title>
        <authorList>
            <person name="Aranda M."/>
            <person name="Li Y."/>
            <person name="Liew Y.J."/>
            <person name="Baumgarten S."/>
            <person name="Simakov O."/>
            <person name="Wilson M."/>
            <person name="Piel J."/>
            <person name="Ashoor H."/>
            <person name="Bougouffa S."/>
            <person name="Bajic V.B."/>
            <person name="Ryu T."/>
            <person name="Ravasi T."/>
            <person name="Bayer T."/>
            <person name="Micklem G."/>
            <person name="Kim H."/>
            <person name="Bhak J."/>
            <person name="Lajeunesse T.C."/>
            <person name="Voolstra C.R."/>
        </authorList>
    </citation>
    <scope>NUCLEOTIDE SEQUENCE [LARGE SCALE GENOMIC DNA]</scope>
    <source>
        <strain evidence="3 4">CCMP2467</strain>
    </source>
</reference>
<keyword evidence="4" id="KW-1185">Reference proteome</keyword>
<comment type="caution">
    <text evidence="3">The sequence shown here is derived from an EMBL/GenBank/DDBJ whole genome shotgun (WGS) entry which is preliminary data.</text>
</comment>
<feature type="region of interest" description="Disordered" evidence="1">
    <location>
        <begin position="246"/>
        <end position="285"/>
    </location>
</feature>
<feature type="signal peptide" evidence="2">
    <location>
        <begin position="1"/>
        <end position="17"/>
    </location>
</feature>
<organism evidence="3 4">
    <name type="scientific">Symbiodinium microadriaticum</name>
    <name type="common">Dinoflagellate</name>
    <name type="synonym">Zooxanthella microadriatica</name>
    <dbReference type="NCBI Taxonomy" id="2951"/>
    <lineage>
        <taxon>Eukaryota</taxon>
        <taxon>Sar</taxon>
        <taxon>Alveolata</taxon>
        <taxon>Dinophyceae</taxon>
        <taxon>Suessiales</taxon>
        <taxon>Symbiodiniaceae</taxon>
        <taxon>Symbiodinium</taxon>
    </lineage>
</organism>
<feature type="chain" id="PRO_5013362555" evidence="2">
    <location>
        <begin position="18"/>
        <end position="285"/>
    </location>
</feature>
<evidence type="ECO:0000256" key="1">
    <source>
        <dbReference type="SAM" id="MobiDB-lite"/>
    </source>
</evidence>
<name>A0A1Q9CE61_SYMMI</name>
<proteinExistence type="predicted"/>
<dbReference type="AlphaFoldDB" id="A0A1Q9CE61"/>
<dbReference type="OrthoDB" id="435144at2759"/>
<dbReference type="EMBL" id="LSRX01001304">
    <property type="protein sequence ID" value="OLP81186.1"/>
    <property type="molecule type" value="Genomic_DNA"/>
</dbReference>
<sequence length="285" mass="30330">MLLSSLVMSTNLTVAAAVQDTLNLYGVMGIDIVGDLAYIVGQNSNRHVTVFNISDPISPSPVGFFTAPVAGIMEGARRIAVVGNHAYVRLSTPVGLEIMRNYAYVSMLHGVVTVDVSDLSNLTIFGSVQISDDATDSSTLCCGRKIAFAGNHAYVACNTGVMHRGMAVIDISTPSNPNEVSFFGENPHSVFEAEAQRSGVERNPTRETTTKRPAPGVASQAPKLAAKKQAQEADFFNELGMEPEYRAPRILEKEHGPGPKGSSVSSLLDETAEVSSAAWGDDLEL</sequence>
<gene>
    <name evidence="3" type="ORF">AK812_SmicGene38307</name>
</gene>